<dbReference type="OrthoDB" id="65783at2"/>
<dbReference type="InterPro" id="IPR025827">
    <property type="entry name" value="Zn_ribbon_recom_dom"/>
</dbReference>
<feature type="domain" description="Recombinase" evidence="2">
    <location>
        <begin position="179"/>
        <end position="324"/>
    </location>
</feature>
<dbReference type="GO" id="GO:0000150">
    <property type="term" value="F:DNA strand exchange activity"/>
    <property type="evidence" value="ECO:0007669"/>
    <property type="project" value="InterPro"/>
</dbReference>
<gene>
    <name evidence="3" type="ORF">SU48_07975</name>
    <name evidence="4" type="ORF">SU48_08270</name>
</gene>
<dbReference type="KEGG" id="dpu:SU48_07975"/>
<dbReference type="SUPFAM" id="SSF53041">
    <property type="entry name" value="Resolvase-like"/>
    <property type="match status" value="1"/>
</dbReference>
<name>A0A172T9S1_9DEIO</name>
<accession>A0A172T9S1</accession>
<evidence type="ECO:0000259" key="2">
    <source>
        <dbReference type="PROSITE" id="PS51737"/>
    </source>
</evidence>
<dbReference type="PANTHER" id="PTHR30461:SF23">
    <property type="entry name" value="DNA RECOMBINASE-RELATED"/>
    <property type="match status" value="1"/>
</dbReference>
<proteinExistence type="predicted"/>
<dbReference type="SMART" id="SM00857">
    <property type="entry name" value="Resolvase"/>
    <property type="match status" value="1"/>
</dbReference>
<dbReference type="Pfam" id="PF13408">
    <property type="entry name" value="Zn_ribbon_recom"/>
    <property type="match status" value="1"/>
</dbReference>
<dbReference type="Proteomes" id="UP000077363">
    <property type="component" value="Chromosome"/>
</dbReference>
<dbReference type="RefSeq" id="WP_064014782.1">
    <property type="nucleotide sequence ID" value="NZ_CP011387.1"/>
</dbReference>
<evidence type="ECO:0000313" key="5">
    <source>
        <dbReference type="Proteomes" id="UP000077363"/>
    </source>
</evidence>
<dbReference type="Gene3D" id="3.40.50.1390">
    <property type="entry name" value="Resolvase, N-terminal catalytic domain"/>
    <property type="match status" value="1"/>
</dbReference>
<evidence type="ECO:0000313" key="3">
    <source>
        <dbReference type="EMBL" id="ANE43713.1"/>
    </source>
</evidence>
<organism evidence="4 5">
    <name type="scientific">Deinococcus puniceus</name>
    <dbReference type="NCBI Taxonomy" id="1182568"/>
    <lineage>
        <taxon>Bacteria</taxon>
        <taxon>Thermotogati</taxon>
        <taxon>Deinococcota</taxon>
        <taxon>Deinococci</taxon>
        <taxon>Deinococcales</taxon>
        <taxon>Deinococcaceae</taxon>
        <taxon>Deinococcus</taxon>
    </lineage>
</organism>
<protein>
    <submittedName>
        <fullName evidence="4">Transposase</fullName>
    </submittedName>
</protein>
<reference evidence="4 5" key="1">
    <citation type="submission" date="2015-01" db="EMBL/GenBank/DDBJ databases">
        <title>Deinococcus puniceus/DY1/ whole genome sequencing.</title>
        <authorList>
            <person name="Kim M.K."/>
            <person name="Srinivasan S."/>
            <person name="Lee J.-J."/>
        </authorList>
    </citation>
    <scope>NUCLEOTIDE SEQUENCE [LARGE SCALE GENOMIC DNA]</scope>
    <source>
        <strain evidence="4 5">DY1</strain>
    </source>
</reference>
<dbReference type="EMBL" id="CP011387">
    <property type="protein sequence ID" value="ANE43769.1"/>
    <property type="molecule type" value="Genomic_DNA"/>
</dbReference>
<dbReference type="KEGG" id="dpu:SU48_08270"/>
<dbReference type="Gene3D" id="3.90.1750.20">
    <property type="entry name" value="Putative Large Serine Recombinase, Chain B, Domain 2"/>
    <property type="match status" value="1"/>
</dbReference>
<dbReference type="InterPro" id="IPR038109">
    <property type="entry name" value="DNA_bind_recomb_sf"/>
</dbReference>
<dbReference type="EMBL" id="CP011387">
    <property type="protein sequence ID" value="ANE43713.1"/>
    <property type="molecule type" value="Genomic_DNA"/>
</dbReference>
<dbReference type="STRING" id="1182568.SU48_07975"/>
<dbReference type="InterPro" id="IPR036162">
    <property type="entry name" value="Resolvase-like_N_sf"/>
</dbReference>
<sequence>MTASIEVRRHHKIEVNHLDRLAIVYVRQSTLAQLQQHQESTRLQYALVHHAATLGWAPERVLVIDDDQGKSGTSAAGRPGFTRLVTEVSLGHVGLILGIEMSRLARSNRDWHHLLEVCALFQTLIGDTDGIYNPADYNDRLLLGLKGTMSEAELHILKNRMHQGKLNKARRGALGTPTPSGYLRDVYGQIQLDPDEQVQQVIRLIFRKFEELGTLHAVLHYLVEERIQLGVRERTRAGGGLLTWRRPNRMTLQNLLHNPMYAGVYAYGRRQVDPKKKLAGRSSTGRVTLPPSQWHVLLKEHVPAYISWEQYQQNVARMAANRNIASLSGAPKRGTGLLSGVLRCGHCGHRMVVSYHTALGGSALRYNCIRQVSDYAGSPCFSCTGAVVDHWVTAQLLEALTPVSVALSLEAQAALNRDREALDQHWHARLERAHYEAERAARQYRGVEPEHRLVARSLERAWEQALEAERTLKEEYERHVHLRPRQLTPAEILQVQTLSTALPALWSASTTTMQDRKEVLRLVVKQITLWGAVNDERMDVRIEWQGGNVTGGQLIRPVARLDQVSTYAELCARVEAGVTQEKTALEMADELNAAGLRPPKRRTTWNAAQVRSLAQRLGLRFSKGTDGRAVPSRRPPRAGDWWTLDGLAQRLNMPVVTLYGWLHRDIVKGEQLKQGGTWRIWADDAEVRRLQVLRAEPIGARQHRQWVSKATSMLEEPEVRDVSP</sequence>
<dbReference type="PATRIC" id="fig|1182568.3.peg.1656"/>
<dbReference type="PANTHER" id="PTHR30461">
    <property type="entry name" value="DNA-INVERTASE FROM LAMBDOID PROPHAGE"/>
    <property type="match status" value="1"/>
</dbReference>
<dbReference type="Pfam" id="PF07508">
    <property type="entry name" value="Recombinase"/>
    <property type="match status" value="1"/>
</dbReference>
<dbReference type="PROSITE" id="PS51736">
    <property type="entry name" value="RECOMBINASES_3"/>
    <property type="match status" value="1"/>
</dbReference>
<dbReference type="AlphaFoldDB" id="A0A172T9S1"/>
<feature type="domain" description="Resolvase/invertase-type recombinase catalytic" evidence="1">
    <location>
        <begin position="21"/>
        <end position="172"/>
    </location>
</feature>
<evidence type="ECO:0000259" key="1">
    <source>
        <dbReference type="PROSITE" id="PS51736"/>
    </source>
</evidence>
<dbReference type="Pfam" id="PF00239">
    <property type="entry name" value="Resolvase"/>
    <property type="match status" value="1"/>
</dbReference>
<dbReference type="PROSITE" id="PS51737">
    <property type="entry name" value="RECOMBINASE_DNA_BIND"/>
    <property type="match status" value="1"/>
</dbReference>
<keyword evidence="5" id="KW-1185">Reference proteome</keyword>
<dbReference type="InterPro" id="IPR050639">
    <property type="entry name" value="SSR_resolvase"/>
</dbReference>
<dbReference type="InterPro" id="IPR006119">
    <property type="entry name" value="Resolv_N"/>
</dbReference>
<dbReference type="CDD" id="cd00338">
    <property type="entry name" value="Ser_Recombinase"/>
    <property type="match status" value="1"/>
</dbReference>
<dbReference type="InterPro" id="IPR011109">
    <property type="entry name" value="DNA_bind_recombinase_dom"/>
</dbReference>
<evidence type="ECO:0000313" key="4">
    <source>
        <dbReference type="EMBL" id="ANE43769.1"/>
    </source>
</evidence>
<dbReference type="GO" id="GO:0003677">
    <property type="term" value="F:DNA binding"/>
    <property type="evidence" value="ECO:0007669"/>
    <property type="project" value="InterPro"/>
</dbReference>